<sequence length="688" mass="79366">MATATNDTVIANGKVADLQNGQVVEGDPEFDGRVIIYVIKADETSYINYIKPLILARELNAPHVLAIIDTHSQWYYSIHPERYVPAIRDRDPVTGEDAIVFEGTACIQYLAERFDKNGDWTGRTAAEKAAVMSWTEYQTAGIGATAKYWLYFLRGYPTRANPVQLPRTIEKFHSNTLKQWDVMEKQLSKPGQDYIAVGSRPTLADLAYYPFAMPWMFKFLSVDIKDWPHIEKWAERMSARPAFKEVFLTLWHPVRHVHDKTSLPSAPYTFPNGQGDAGKFLHGKENSLLWETQYGALYRIWSGTTPEVVLTKPEHIQDVFKDSDKHLKAKNNNSGYFLGELLGKCVGLVSQNEWKQLRSVCEVPFVRSKSATYIQQMERRTERHFRQLWETSTLAESVIDAAQDLKMLPFWIVAEILYGGLTTDMERQLAELAPVREKLFQYFLQGGVTRYEWSRYLPTTANRRLTEFKTRWATFNRQARIRAHPNTPIASYYGAIEEGTLDEESILHTLDEALFANLDVTLGGISWNLVFLAAYPEAQARLRAEIAEERAKARDGGIFESYILRSDTVVGGYYFPPGTNFIIDSYALNQRNDYWGEDSEKYRPERFLERNAVKDRYNFWRFGFGPRQCMGKFVADMMIRVLLVHLVENYDLGMLDTDKEWERDPENWINHPLMKLKCELRKNSGSSL</sequence>
<evidence type="ECO:0000256" key="7">
    <source>
        <dbReference type="PIRSR" id="PIRSR602401-1"/>
    </source>
</evidence>
<dbReference type="InterPro" id="IPR017972">
    <property type="entry name" value="Cyt_P450_CS"/>
</dbReference>
<gene>
    <name evidence="10" type="ORF">O9K51_00100</name>
</gene>
<dbReference type="GO" id="GO:0016705">
    <property type="term" value="F:oxidoreductase activity, acting on paired donors, with incorporation or reduction of molecular oxygen"/>
    <property type="evidence" value="ECO:0007669"/>
    <property type="project" value="InterPro"/>
</dbReference>
<evidence type="ECO:0000256" key="1">
    <source>
        <dbReference type="ARBA" id="ARBA00001971"/>
    </source>
</evidence>
<feature type="domain" description="GST C-terminal" evidence="9">
    <location>
        <begin position="124"/>
        <end position="257"/>
    </location>
</feature>
<evidence type="ECO:0000313" key="11">
    <source>
        <dbReference type="Proteomes" id="UP001163105"/>
    </source>
</evidence>
<name>A0AB34G3D0_9HYPO</name>
<reference evidence="10" key="1">
    <citation type="submission" date="2023-01" db="EMBL/GenBank/DDBJ databases">
        <title>The growth and conidiation of Purpureocillium lavendulum are regulated by nitrogen source and histone H3K14 acetylation.</title>
        <authorList>
            <person name="Tang P."/>
            <person name="Han J."/>
            <person name="Zhang C."/>
            <person name="Tang P."/>
            <person name="Qi F."/>
            <person name="Zhang K."/>
            <person name="Liang L."/>
        </authorList>
    </citation>
    <scope>NUCLEOTIDE SEQUENCE</scope>
    <source>
        <strain evidence="10">YMF1.00683</strain>
    </source>
</reference>
<dbReference type="SUPFAM" id="SSF47616">
    <property type="entry name" value="GST C-terminal domain-like"/>
    <property type="match status" value="1"/>
</dbReference>
<dbReference type="InterPro" id="IPR001128">
    <property type="entry name" value="Cyt_P450"/>
</dbReference>
<keyword evidence="11" id="KW-1185">Reference proteome</keyword>
<dbReference type="GO" id="GO:0020037">
    <property type="term" value="F:heme binding"/>
    <property type="evidence" value="ECO:0007669"/>
    <property type="project" value="InterPro"/>
</dbReference>
<dbReference type="InterPro" id="IPR002401">
    <property type="entry name" value="Cyt_P450_E_grp-I"/>
</dbReference>
<comment type="cofactor">
    <cofactor evidence="1 7">
        <name>heme</name>
        <dbReference type="ChEBI" id="CHEBI:30413"/>
    </cofactor>
</comment>
<dbReference type="SUPFAM" id="SSF48264">
    <property type="entry name" value="Cytochrome P450"/>
    <property type="match status" value="1"/>
</dbReference>
<dbReference type="Gene3D" id="1.20.1050.130">
    <property type="match status" value="1"/>
</dbReference>
<dbReference type="InterPro" id="IPR040079">
    <property type="entry name" value="Glutathione_S-Trfase"/>
</dbReference>
<dbReference type="SFLD" id="SFLDS00019">
    <property type="entry name" value="Glutathione_Transferase_(cytos"/>
    <property type="match status" value="1"/>
</dbReference>
<dbReference type="PANTHER" id="PTHR24303:SF31">
    <property type="entry name" value="CYTOCHROME P450 307A1-RELATED"/>
    <property type="match status" value="1"/>
</dbReference>
<evidence type="ECO:0000259" key="9">
    <source>
        <dbReference type="PROSITE" id="PS50405"/>
    </source>
</evidence>
<dbReference type="Gene3D" id="1.10.630.10">
    <property type="entry name" value="Cytochrome P450"/>
    <property type="match status" value="1"/>
</dbReference>
<keyword evidence="5 7" id="KW-0408">Iron</keyword>
<dbReference type="InterPro" id="IPR036396">
    <property type="entry name" value="Cyt_P450_sf"/>
</dbReference>
<keyword evidence="7 8" id="KW-0349">Heme</keyword>
<evidence type="ECO:0000256" key="8">
    <source>
        <dbReference type="RuleBase" id="RU000461"/>
    </source>
</evidence>
<organism evidence="10 11">
    <name type="scientific">Purpureocillium lavendulum</name>
    <dbReference type="NCBI Taxonomy" id="1247861"/>
    <lineage>
        <taxon>Eukaryota</taxon>
        <taxon>Fungi</taxon>
        <taxon>Dikarya</taxon>
        <taxon>Ascomycota</taxon>
        <taxon>Pezizomycotina</taxon>
        <taxon>Sordariomycetes</taxon>
        <taxon>Hypocreomycetidae</taxon>
        <taxon>Hypocreales</taxon>
        <taxon>Ophiocordycipitaceae</taxon>
        <taxon>Purpureocillium</taxon>
    </lineage>
</organism>
<dbReference type="InterPro" id="IPR010987">
    <property type="entry name" value="Glutathione-S-Trfase_C-like"/>
</dbReference>
<evidence type="ECO:0000256" key="4">
    <source>
        <dbReference type="ARBA" id="ARBA00023002"/>
    </source>
</evidence>
<dbReference type="PRINTS" id="PR00463">
    <property type="entry name" value="EP450I"/>
</dbReference>
<dbReference type="GO" id="GO:0005506">
    <property type="term" value="F:iron ion binding"/>
    <property type="evidence" value="ECO:0007669"/>
    <property type="project" value="InterPro"/>
</dbReference>
<dbReference type="SUPFAM" id="SSF52833">
    <property type="entry name" value="Thioredoxin-like"/>
    <property type="match status" value="1"/>
</dbReference>
<dbReference type="GO" id="GO:0004497">
    <property type="term" value="F:monooxygenase activity"/>
    <property type="evidence" value="ECO:0007669"/>
    <property type="project" value="UniProtKB-KW"/>
</dbReference>
<dbReference type="PANTHER" id="PTHR24303">
    <property type="entry name" value="HEME-BINDING MONOOXYGENASE FAMILY"/>
    <property type="match status" value="1"/>
</dbReference>
<evidence type="ECO:0000313" key="10">
    <source>
        <dbReference type="EMBL" id="KAJ6445341.1"/>
    </source>
</evidence>
<keyword evidence="4 8" id="KW-0560">Oxidoreductase</keyword>
<dbReference type="InterPro" id="IPR036282">
    <property type="entry name" value="Glutathione-S-Trfase_C_sf"/>
</dbReference>
<accession>A0AB34G3D0</accession>
<evidence type="ECO:0000256" key="5">
    <source>
        <dbReference type="ARBA" id="ARBA00023004"/>
    </source>
</evidence>
<keyword evidence="6 8" id="KW-0503">Monooxygenase</keyword>
<evidence type="ECO:0000256" key="3">
    <source>
        <dbReference type="ARBA" id="ARBA00022723"/>
    </source>
</evidence>
<comment type="similarity">
    <text evidence="2">Belongs to the GST superfamily.</text>
</comment>
<dbReference type="CDD" id="cd20615">
    <property type="entry name" value="CYP_GliC-like"/>
    <property type="match status" value="1"/>
</dbReference>
<feature type="binding site" description="axial binding residue" evidence="7">
    <location>
        <position position="629"/>
    </location>
    <ligand>
        <name>heme</name>
        <dbReference type="ChEBI" id="CHEBI:30413"/>
    </ligand>
    <ligandPart>
        <name>Fe</name>
        <dbReference type="ChEBI" id="CHEBI:18248"/>
    </ligandPart>
</feature>
<keyword evidence="3 7" id="KW-0479">Metal-binding</keyword>
<proteinExistence type="inferred from homology"/>
<protein>
    <recommendedName>
        <fullName evidence="9">GST C-terminal domain-containing protein</fullName>
    </recommendedName>
</protein>
<dbReference type="Pfam" id="PF00067">
    <property type="entry name" value="p450"/>
    <property type="match status" value="2"/>
</dbReference>
<evidence type="ECO:0000256" key="6">
    <source>
        <dbReference type="ARBA" id="ARBA00023033"/>
    </source>
</evidence>
<evidence type="ECO:0000256" key="2">
    <source>
        <dbReference type="ARBA" id="ARBA00007409"/>
    </source>
</evidence>
<dbReference type="Pfam" id="PF00043">
    <property type="entry name" value="GST_C"/>
    <property type="match status" value="1"/>
</dbReference>
<comment type="similarity">
    <text evidence="8">Belongs to the cytochrome P450 family.</text>
</comment>
<dbReference type="PROSITE" id="PS50405">
    <property type="entry name" value="GST_CTER"/>
    <property type="match status" value="1"/>
</dbReference>
<dbReference type="PROSITE" id="PS00086">
    <property type="entry name" value="CYTOCHROME_P450"/>
    <property type="match status" value="1"/>
</dbReference>
<dbReference type="Proteomes" id="UP001163105">
    <property type="component" value="Unassembled WGS sequence"/>
</dbReference>
<dbReference type="InterPro" id="IPR004046">
    <property type="entry name" value="GST_C"/>
</dbReference>
<dbReference type="EMBL" id="JAQHRD010000001">
    <property type="protein sequence ID" value="KAJ6445341.1"/>
    <property type="molecule type" value="Genomic_DNA"/>
</dbReference>
<dbReference type="InterPro" id="IPR036249">
    <property type="entry name" value="Thioredoxin-like_sf"/>
</dbReference>
<comment type="caution">
    <text evidence="10">The sequence shown here is derived from an EMBL/GenBank/DDBJ whole genome shotgun (WGS) entry which is preliminary data.</text>
</comment>
<dbReference type="AlphaFoldDB" id="A0AB34G3D0"/>